<evidence type="ECO:0000259" key="9">
    <source>
        <dbReference type="PROSITE" id="PS50928"/>
    </source>
</evidence>
<evidence type="ECO:0000313" key="10">
    <source>
        <dbReference type="EMBL" id="OPA75273.1"/>
    </source>
</evidence>
<dbReference type="PANTHER" id="PTHR30614">
    <property type="entry name" value="MEMBRANE COMPONENT OF AMINO ACID ABC TRANSPORTER"/>
    <property type="match status" value="1"/>
</dbReference>
<feature type="transmembrane region" description="Helical" evidence="8">
    <location>
        <begin position="20"/>
        <end position="45"/>
    </location>
</feature>
<feature type="transmembrane region" description="Helical" evidence="8">
    <location>
        <begin position="200"/>
        <end position="218"/>
    </location>
</feature>
<dbReference type="Proteomes" id="UP000190188">
    <property type="component" value="Unassembled WGS sequence"/>
</dbReference>
<evidence type="ECO:0000256" key="2">
    <source>
        <dbReference type="ARBA" id="ARBA00022448"/>
    </source>
</evidence>
<keyword evidence="6 8" id="KW-1133">Transmembrane helix</keyword>
<keyword evidence="7 8" id="KW-0472">Membrane</keyword>
<keyword evidence="4 8" id="KW-0812">Transmembrane</keyword>
<evidence type="ECO:0000256" key="6">
    <source>
        <dbReference type="ARBA" id="ARBA00022989"/>
    </source>
</evidence>
<feature type="domain" description="ABC transmembrane type-1" evidence="9">
    <location>
        <begin position="21"/>
        <end position="222"/>
    </location>
</feature>
<dbReference type="Pfam" id="PF00528">
    <property type="entry name" value="BPD_transp_1"/>
    <property type="match status" value="1"/>
</dbReference>
<proteinExistence type="inferred from homology"/>
<feature type="transmembrane region" description="Helical" evidence="8">
    <location>
        <begin position="100"/>
        <end position="117"/>
    </location>
</feature>
<dbReference type="EMBL" id="MSZX01000009">
    <property type="protein sequence ID" value="OPA75273.1"/>
    <property type="molecule type" value="Genomic_DNA"/>
</dbReference>
<dbReference type="GO" id="GO:0006865">
    <property type="term" value="P:amino acid transport"/>
    <property type="evidence" value="ECO:0007669"/>
    <property type="project" value="UniProtKB-KW"/>
</dbReference>
<keyword evidence="5" id="KW-0029">Amino-acid transport</keyword>
<evidence type="ECO:0000256" key="1">
    <source>
        <dbReference type="ARBA" id="ARBA00004651"/>
    </source>
</evidence>
<evidence type="ECO:0000256" key="3">
    <source>
        <dbReference type="ARBA" id="ARBA00022475"/>
    </source>
</evidence>
<comment type="subcellular location">
    <subcellularLocation>
        <location evidence="1 8">Cell membrane</location>
        <topology evidence="1 8">Multi-pass membrane protein</topology>
    </subcellularLocation>
</comment>
<gene>
    <name evidence="10" type="ORF">BVG16_22005</name>
</gene>
<name>A0A1T2X6Q3_9BACL</name>
<dbReference type="GO" id="GO:0043190">
    <property type="term" value="C:ATP-binding cassette (ABC) transporter complex"/>
    <property type="evidence" value="ECO:0007669"/>
    <property type="project" value="InterPro"/>
</dbReference>
<accession>A0A1T2X6Q3</accession>
<evidence type="ECO:0000256" key="8">
    <source>
        <dbReference type="RuleBase" id="RU363032"/>
    </source>
</evidence>
<dbReference type="NCBIfam" id="TIGR01726">
    <property type="entry name" value="HEQRo_perm_3TM"/>
    <property type="match status" value="1"/>
</dbReference>
<keyword evidence="11" id="KW-1185">Reference proteome</keyword>
<keyword evidence="3" id="KW-1003">Cell membrane</keyword>
<dbReference type="PANTHER" id="PTHR30614:SF0">
    <property type="entry name" value="L-CYSTINE TRANSPORT SYSTEM PERMEASE PROTEIN TCYL"/>
    <property type="match status" value="1"/>
</dbReference>
<dbReference type="AlphaFoldDB" id="A0A1T2X6Q3"/>
<sequence>MPKLFDFELVFSQIPEILRYLPITLEIAFISMILSLLIGLATALIKIKQIPVLRRISAFYVSFMRGTPIIVQLYLTFYAVPMVLQYINYYYGTNYNTNSIPPILFVLLTFALNEGAYNSESIRAAIQSVDRGGIEAGHAMGMTTFQTLRRIILPEALIVALPTLGNSLIGLIKGTSLAFVCSVVEMTAAGKLLASRNFRFFEMYVSLAIIYWVVTIVLERLMAHWEKRLKVNERRLPVDDPNQRLAQEIR</sequence>
<dbReference type="InterPro" id="IPR035906">
    <property type="entry name" value="MetI-like_sf"/>
</dbReference>
<dbReference type="InterPro" id="IPR000515">
    <property type="entry name" value="MetI-like"/>
</dbReference>
<dbReference type="InterPro" id="IPR010065">
    <property type="entry name" value="AA_ABC_transptr_permease_3TM"/>
</dbReference>
<dbReference type="CDD" id="cd06261">
    <property type="entry name" value="TM_PBP2"/>
    <property type="match status" value="1"/>
</dbReference>
<dbReference type="InterPro" id="IPR043429">
    <property type="entry name" value="ArtM/GltK/GlnP/TcyL/YhdX-like"/>
</dbReference>
<keyword evidence="2 8" id="KW-0813">Transport</keyword>
<dbReference type="OrthoDB" id="9805999at2"/>
<reference evidence="10 11" key="1">
    <citation type="submission" date="2017-01" db="EMBL/GenBank/DDBJ databases">
        <title>Genome analysis of Paenibacillus selenitrireducens ES3-24.</title>
        <authorList>
            <person name="Xu D."/>
            <person name="Yao R."/>
            <person name="Zheng S."/>
        </authorList>
    </citation>
    <scope>NUCLEOTIDE SEQUENCE [LARGE SCALE GENOMIC DNA]</scope>
    <source>
        <strain evidence="10 11">ES3-24</strain>
    </source>
</reference>
<organism evidence="10 11">
    <name type="scientific">Paenibacillus selenitireducens</name>
    <dbReference type="NCBI Taxonomy" id="1324314"/>
    <lineage>
        <taxon>Bacteria</taxon>
        <taxon>Bacillati</taxon>
        <taxon>Bacillota</taxon>
        <taxon>Bacilli</taxon>
        <taxon>Bacillales</taxon>
        <taxon>Paenibacillaceae</taxon>
        <taxon>Paenibacillus</taxon>
    </lineage>
</organism>
<dbReference type="SUPFAM" id="SSF161098">
    <property type="entry name" value="MetI-like"/>
    <property type="match status" value="1"/>
</dbReference>
<evidence type="ECO:0000256" key="4">
    <source>
        <dbReference type="ARBA" id="ARBA00022692"/>
    </source>
</evidence>
<evidence type="ECO:0000256" key="7">
    <source>
        <dbReference type="ARBA" id="ARBA00023136"/>
    </source>
</evidence>
<feature type="transmembrane region" description="Helical" evidence="8">
    <location>
        <begin position="57"/>
        <end position="80"/>
    </location>
</feature>
<dbReference type="STRING" id="1324314.BVG16_22005"/>
<comment type="caution">
    <text evidence="10">The sequence shown here is derived from an EMBL/GenBank/DDBJ whole genome shotgun (WGS) entry which is preliminary data.</text>
</comment>
<feature type="transmembrane region" description="Helical" evidence="8">
    <location>
        <begin position="156"/>
        <end position="180"/>
    </location>
</feature>
<evidence type="ECO:0000256" key="5">
    <source>
        <dbReference type="ARBA" id="ARBA00022970"/>
    </source>
</evidence>
<comment type="similarity">
    <text evidence="8">Belongs to the binding-protein-dependent transport system permease family.</text>
</comment>
<evidence type="ECO:0000313" key="11">
    <source>
        <dbReference type="Proteomes" id="UP000190188"/>
    </source>
</evidence>
<protein>
    <submittedName>
        <fullName evidence="10">Amino acid ABC transporter permease</fullName>
    </submittedName>
</protein>
<dbReference type="Gene3D" id="1.10.3720.10">
    <property type="entry name" value="MetI-like"/>
    <property type="match status" value="1"/>
</dbReference>
<dbReference type="PROSITE" id="PS50928">
    <property type="entry name" value="ABC_TM1"/>
    <property type="match status" value="1"/>
</dbReference>
<dbReference type="RefSeq" id="WP_078501346.1">
    <property type="nucleotide sequence ID" value="NZ_MSZX01000009.1"/>
</dbReference>
<dbReference type="GO" id="GO:0022857">
    <property type="term" value="F:transmembrane transporter activity"/>
    <property type="evidence" value="ECO:0007669"/>
    <property type="project" value="InterPro"/>
</dbReference>